<dbReference type="STRING" id="1121393.SAMN02745216_05253"/>
<keyword evidence="3" id="KW-1185">Reference proteome</keyword>
<dbReference type="PANTHER" id="PTHR34547:SF1">
    <property type="entry name" value="YACP-LIKE NYN DOMAIN PROTEIN"/>
    <property type="match status" value="1"/>
</dbReference>
<dbReference type="Pfam" id="PF05991">
    <property type="entry name" value="NYN_YacP"/>
    <property type="match status" value="1"/>
</dbReference>
<dbReference type="AlphaFoldDB" id="A0A1M7B0L9"/>
<evidence type="ECO:0000313" key="2">
    <source>
        <dbReference type="EMBL" id="SHL48219.1"/>
    </source>
</evidence>
<dbReference type="InterPro" id="IPR010298">
    <property type="entry name" value="YacP-like"/>
</dbReference>
<feature type="compositionally biased region" description="Basic and acidic residues" evidence="1">
    <location>
        <begin position="134"/>
        <end position="147"/>
    </location>
</feature>
<sequence>MIIDGYNLAHALGLLDGFGGDELEQARDDLCGMLAMYKKAKAHKITVVFDAQYAPEYETRNDTIKGIRIKYSPHGRLADSVIKNMARKERERAIVVSSDRDVAETVQASGAAAVSSQEFQSRLVEAIYFAQEADVPRSKERRIDTRKKGPGFRSKKKRRKTKAKAQKL</sequence>
<dbReference type="PANTHER" id="PTHR34547">
    <property type="entry name" value="YACP-LIKE NYN DOMAIN PROTEIN"/>
    <property type="match status" value="1"/>
</dbReference>
<dbReference type="Proteomes" id="UP000183994">
    <property type="component" value="Unassembled WGS sequence"/>
</dbReference>
<protein>
    <recommendedName>
        <fullName evidence="4">YacP-like NYN domain protein</fullName>
    </recommendedName>
</protein>
<feature type="region of interest" description="Disordered" evidence="1">
    <location>
        <begin position="134"/>
        <end position="168"/>
    </location>
</feature>
<dbReference type="EMBL" id="FQZU01000076">
    <property type="protein sequence ID" value="SHL48219.1"/>
    <property type="molecule type" value="Genomic_DNA"/>
</dbReference>
<evidence type="ECO:0000313" key="3">
    <source>
        <dbReference type="Proteomes" id="UP000183994"/>
    </source>
</evidence>
<evidence type="ECO:0000256" key="1">
    <source>
        <dbReference type="SAM" id="MobiDB-lite"/>
    </source>
</evidence>
<reference evidence="3" key="1">
    <citation type="submission" date="2016-11" db="EMBL/GenBank/DDBJ databases">
        <authorList>
            <person name="Varghese N."/>
            <person name="Submissions S."/>
        </authorList>
    </citation>
    <scope>NUCLEOTIDE SEQUENCE [LARGE SCALE GENOMIC DNA]</scope>
    <source>
        <strain evidence="3">DSM 16219</strain>
    </source>
</reference>
<feature type="compositionally biased region" description="Basic residues" evidence="1">
    <location>
        <begin position="148"/>
        <end position="168"/>
    </location>
</feature>
<proteinExistence type="predicted"/>
<organism evidence="2 3">
    <name type="scientific">Desulfatibacillum alkenivorans DSM 16219</name>
    <dbReference type="NCBI Taxonomy" id="1121393"/>
    <lineage>
        <taxon>Bacteria</taxon>
        <taxon>Pseudomonadati</taxon>
        <taxon>Thermodesulfobacteriota</taxon>
        <taxon>Desulfobacteria</taxon>
        <taxon>Desulfobacterales</taxon>
        <taxon>Desulfatibacillaceae</taxon>
        <taxon>Desulfatibacillum</taxon>
    </lineage>
</organism>
<gene>
    <name evidence="2" type="ORF">SAMN02745216_05253</name>
</gene>
<name>A0A1M7B0L9_9BACT</name>
<accession>A0A1M7B0L9</accession>
<evidence type="ECO:0008006" key="4">
    <source>
        <dbReference type="Google" id="ProtNLM"/>
    </source>
</evidence>